<evidence type="ECO:0000313" key="5">
    <source>
        <dbReference type="EMBL" id="NEU04260.1"/>
    </source>
</evidence>
<dbReference type="RefSeq" id="WP_199869431.1">
    <property type="nucleotide sequence ID" value="NZ_JAAGPU010000006.1"/>
</dbReference>
<keyword evidence="3" id="KW-0732">Signal</keyword>
<feature type="chain" id="PRO_5039193079" evidence="3">
    <location>
        <begin position="23"/>
        <end position="335"/>
    </location>
</feature>
<dbReference type="SUPFAM" id="SSF53807">
    <property type="entry name" value="Helical backbone' metal receptor"/>
    <property type="match status" value="1"/>
</dbReference>
<dbReference type="PROSITE" id="PS50983">
    <property type="entry name" value="FE_B12_PBP"/>
    <property type="match status" value="1"/>
</dbReference>
<evidence type="ECO:0000256" key="1">
    <source>
        <dbReference type="ARBA" id="ARBA00008814"/>
    </source>
</evidence>
<dbReference type="PANTHER" id="PTHR30535:SF7">
    <property type="entry name" value="IRON(III) DICITRATE-BINDING PROTEIN"/>
    <property type="match status" value="1"/>
</dbReference>
<feature type="domain" description="Fe/B12 periplasmic-binding" evidence="4">
    <location>
        <begin position="68"/>
        <end position="335"/>
    </location>
</feature>
<gene>
    <name evidence="5" type="ORF">G3M99_05160</name>
</gene>
<dbReference type="InterPro" id="IPR050902">
    <property type="entry name" value="ABC_Transporter_SBP"/>
</dbReference>
<dbReference type="PROSITE" id="PS51257">
    <property type="entry name" value="PROKAR_LIPOPROTEIN"/>
    <property type="match status" value="1"/>
</dbReference>
<evidence type="ECO:0000313" key="6">
    <source>
        <dbReference type="Proteomes" id="UP000481872"/>
    </source>
</evidence>
<feature type="signal peptide" evidence="3">
    <location>
        <begin position="1"/>
        <end position="22"/>
    </location>
</feature>
<dbReference type="Pfam" id="PF01497">
    <property type="entry name" value="Peripla_BP_2"/>
    <property type="match status" value="1"/>
</dbReference>
<comment type="caution">
    <text evidence="5">The sequence shown here is derived from an EMBL/GenBank/DDBJ whole genome shotgun (WGS) entry which is preliminary data.</text>
</comment>
<evidence type="ECO:0000256" key="2">
    <source>
        <dbReference type="SAM" id="MobiDB-lite"/>
    </source>
</evidence>
<dbReference type="CDD" id="cd01148">
    <property type="entry name" value="TroA_a"/>
    <property type="match status" value="1"/>
</dbReference>
<dbReference type="AlphaFoldDB" id="A0A6M0H0E8"/>
<dbReference type="EMBL" id="JAAGPU010000006">
    <property type="protein sequence ID" value="NEU04260.1"/>
    <property type="molecule type" value="Genomic_DNA"/>
</dbReference>
<accession>A0A6M0H0E8</accession>
<organism evidence="5 6">
    <name type="scientific">Clostridium senegalense</name>
    <dbReference type="NCBI Taxonomy" id="1465809"/>
    <lineage>
        <taxon>Bacteria</taxon>
        <taxon>Bacillati</taxon>
        <taxon>Bacillota</taxon>
        <taxon>Clostridia</taxon>
        <taxon>Eubacteriales</taxon>
        <taxon>Clostridiaceae</taxon>
        <taxon>Clostridium</taxon>
    </lineage>
</organism>
<evidence type="ECO:0000259" key="4">
    <source>
        <dbReference type="PROSITE" id="PS50983"/>
    </source>
</evidence>
<comment type="similarity">
    <text evidence="1">Belongs to the bacterial solute-binding protein 8 family.</text>
</comment>
<proteinExistence type="inferred from homology"/>
<dbReference type="PANTHER" id="PTHR30535">
    <property type="entry name" value="VITAMIN B12-BINDING PROTEIN"/>
    <property type="match status" value="1"/>
</dbReference>
<dbReference type="Gene3D" id="3.40.50.1980">
    <property type="entry name" value="Nitrogenase molybdenum iron protein domain"/>
    <property type="match status" value="2"/>
</dbReference>
<sequence length="335" mass="37356">MRKQKIYSLILAVSLTASILSGCGNTNKISKEVSSNSASEQENYKEVTVNNDLPSGKEDETFSTAPKKAVTLSGFTTEMLLALGLEDSIAGYSFQDNEVLPEYKDAHSKLNKLSDLMPSKETLLGVEPDFITGWMSTFTENNFNNKFCKENNVKIYVPKCESPNATMETVYEDFTNIGKIFNVEKNSEDVISKMKKDIETISSKISKDINPVKAFVYDSGTDSPFTACNGLPTDLIRLAGGENIFKDGEKPWAKVTWEEVVKRNPEQIIVMQYNAADDVEEKINFLKNHDALKDVDAIKNNKIFVLELSEVVAGVRNPGAIKTMAENFHPEIFKK</sequence>
<evidence type="ECO:0000256" key="3">
    <source>
        <dbReference type="SAM" id="SignalP"/>
    </source>
</evidence>
<feature type="region of interest" description="Disordered" evidence="2">
    <location>
        <begin position="34"/>
        <end position="61"/>
    </location>
</feature>
<keyword evidence="6" id="KW-1185">Reference proteome</keyword>
<protein>
    <submittedName>
        <fullName evidence="5">ABC transporter substrate-binding protein</fullName>
    </submittedName>
</protein>
<reference evidence="5 6" key="1">
    <citation type="submission" date="2020-02" db="EMBL/GenBank/DDBJ databases">
        <title>Genome assembly of a novel Clostridium senegalense strain.</title>
        <authorList>
            <person name="Gupta T.B."/>
            <person name="Jauregui R."/>
            <person name="Maclean P."/>
            <person name="Nawarathana A."/>
            <person name="Brightwell G."/>
        </authorList>
    </citation>
    <scope>NUCLEOTIDE SEQUENCE [LARGE SCALE GENOMIC DNA]</scope>
    <source>
        <strain evidence="5 6">AGRFS4</strain>
    </source>
</reference>
<name>A0A6M0H0E8_9CLOT</name>
<dbReference type="Proteomes" id="UP000481872">
    <property type="component" value="Unassembled WGS sequence"/>
</dbReference>
<dbReference type="InterPro" id="IPR002491">
    <property type="entry name" value="ABC_transptr_periplasmic_BD"/>
</dbReference>